<dbReference type="InterPro" id="IPR036236">
    <property type="entry name" value="Znf_C2H2_sf"/>
</dbReference>
<feature type="domain" description="C2H2-type" evidence="12">
    <location>
        <begin position="265"/>
        <end position="292"/>
    </location>
</feature>
<keyword evidence="10" id="KW-0539">Nucleus</keyword>
<dbReference type="PROSITE" id="PS00028">
    <property type="entry name" value="ZINC_FINGER_C2H2_1"/>
    <property type="match status" value="6"/>
</dbReference>
<keyword evidence="9" id="KW-0804">Transcription</keyword>
<protein>
    <submittedName>
        <fullName evidence="13">Zinc finger protein 772</fullName>
    </submittedName>
</protein>
<organism evidence="13 14">
    <name type="scientific">Tupaia chinensis</name>
    <name type="common">Chinese tree shrew</name>
    <name type="synonym">Tupaia belangeri chinensis</name>
    <dbReference type="NCBI Taxonomy" id="246437"/>
    <lineage>
        <taxon>Eukaryota</taxon>
        <taxon>Metazoa</taxon>
        <taxon>Chordata</taxon>
        <taxon>Craniata</taxon>
        <taxon>Vertebrata</taxon>
        <taxon>Euteleostomi</taxon>
        <taxon>Mammalia</taxon>
        <taxon>Eutheria</taxon>
        <taxon>Euarchontoglires</taxon>
        <taxon>Scandentia</taxon>
        <taxon>Tupaiidae</taxon>
        <taxon>Tupaia</taxon>
    </lineage>
</organism>
<dbReference type="SUPFAM" id="SSF57667">
    <property type="entry name" value="beta-beta-alpha zinc fingers"/>
    <property type="match status" value="3"/>
</dbReference>
<feature type="domain" description="C2H2-type" evidence="12">
    <location>
        <begin position="110"/>
        <end position="137"/>
    </location>
</feature>
<keyword evidence="8" id="KW-0238">DNA-binding</keyword>
<comment type="subcellular location">
    <subcellularLocation>
        <location evidence="1">Nucleus</location>
    </subcellularLocation>
</comment>
<evidence type="ECO:0000256" key="3">
    <source>
        <dbReference type="ARBA" id="ARBA00022723"/>
    </source>
</evidence>
<keyword evidence="14" id="KW-1185">Reference proteome</keyword>
<dbReference type="EMBL" id="KB363753">
    <property type="protein sequence ID" value="ELV12916.1"/>
    <property type="molecule type" value="Genomic_DNA"/>
</dbReference>
<evidence type="ECO:0000259" key="12">
    <source>
        <dbReference type="PROSITE" id="PS50157"/>
    </source>
</evidence>
<accession>L8YET5</accession>
<keyword evidence="5 11" id="KW-0863">Zinc-finger</keyword>
<evidence type="ECO:0000256" key="7">
    <source>
        <dbReference type="ARBA" id="ARBA00023015"/>
    </source>
</evidence>
<feature type="domain" description="C2H2-type" evidence="12">
    <location>
        <begin position="182"/>
        <end position="205"/>
    </location>
</feature>
<evidence type="ECO:0000313" key="14">
    <source>
        <dbReference type="Proteomes" id="UP000011518"/>
    </source>
</evidence>
<dbReference type="FunFam" id="3.30.160.60:FF:000690">
    <property type="entry name" value="Zinc finger protein 354C"/>
    <property type="match status" value="1"/>
</dbReference>
<dbReference type="FunFam" id="3.30.160.60:FF:000238">
    <property type="entry name" value="Zinc finger protein 485"/>
    <property type="match status" value="1"/>
</dbReference>
<evidence type="ECO:0000256" key="6">
    <source>
        <dbReference type="ARBA" id="ARBA00022833"/>
    </source>
</evidence>
<dbReference type="FunFam" id="3.30.160.60:FF:000566">
    <property type="entry name" value="zinc finger protein 133 isoform X2"/>
    <property type="match status" value="1"/>
</dbReference>
<dbReference type="PANTHER" id="PTHR23226:SF394">
    <property type="entry name" value="ZINC FINGER PROTEIN 548"/>
    <property type="match status" value="1"/>
</dbReference>
<dbReference type="GO" id="GO:0000981">
    <property type="term" value="F:DNA-binding transcription factor activity, RNA polymerase II-specific"/>
    <property type="evidence" value="ECO:0007669"/>
    <property type="project" value="TreeGrafter"/>
</dbReference>
<dbReference type="PANTHER" id="PTHR23226">
    <property type="entry name" value="ZINC FINGER AND SCAN DOMAIN-CONTAINING"/>
    <property type="match status" value="1"/>
</dbReference>
<name>L8YET5_TUPCH</name>
<dbReference type="FunFam" id="3.30.160.60:FF:000060">
    <property type="entry name" value="zinc finger protein 436"/>
    <property type="match status" value="1"/>
</dbReference>
<evidence type="ECO:0000256" key="11">
    <source>
        <dbReference type="PROSITE-ProRule" id="PRU00042"/>
    </source>
</evidence>
<feature type="domain" description="C2H2-type" evidence="12">
    <location>
        <begin position="209"/>
        <end position="236"/>
    </location>
</feature>
<keyword evidence="3" id="KW-0479">Metal-binding</keyword>
<dbReference type="GO" id="GO:0045892">
    <property type="term" value="P:negative regulation of DNA-templated transcription"/>
    <property type="evidence" value="ECO:0007669"/>
    <property type="project" value="UniProtKB-ARBA"/>
</dbReference>
<evidence type="ECO:0000256" key="10">
    <source>
        <dbReference type="ARBA" id="ARBA00023242"/>
    </source>
</evidence>
<dbReference type="Pfam" id="PF00096">
    <property type="entry name" value="zf-C2H2"/>
    <property type="match status" value="6"/>
</dbReference>
<comment type="similarity">
    <text evidence="2">Belongs to the krueppel C2H2-type zinc-finger protein family.</text>
</comment>
<dbReference type="InParanoid" id="L8YET5"/>
<dbReference type="GO" id="GO:0005634">
    <property type="term" value="C:nucleus"/>
    <property type="evidence" value="ECO:0007669"/>
    <property type="project" value="UniProtKB-SubCell"/>
</dbReference>
<dbReference type="InterPro" id="IPR013087">
    <property type="entry name" value="Znf_C2H2_type"/>
</dbReference>
<evidence type="ECO:0000256" key="4">
    <source>
        <dbReference type="ARBA" id="ARBA00022737"/>
    </source>
</evidence>
<reference evidence="14" key="2">
    <citation type="journal article" date="2013" name="Nat. Commun.">
        <title>Genome of the Chinese tree shrew.</title>
        <authorList>
            <person name="Fan Y."/>
            <person name="Huang Z.Y."/>
            <person name="Cao C.C."/>
            <person name="Chen C.S."/>
            <person name="Chen Y.X."/>
            <person name="Fan D.D."/>
            <person name="He J."/>
            <person name="Hou H.L."/>
            <person name="Hu L."/>
            <person name="Hu X.T."/>
            <person name="Jiang X.T."/>
            <person name="Lai R."/>
            <person name="Lang Y.S."/>
            <person name="Liang B."/>
            <person name="Liao S.G."/>
            <person name="Mu D."/>
            <person name="Ma Y.Y."/>
            <person name="Niu Y.Y."/>
            <person name="Sun X.Q."/>
            <person name="Xia J.Q."/>
            <person name="Xiao J."/>
            <person name="Xiong Z.Q."/>
            <person name="Xu L."/>
            <person name="Yang L."/>
            <person name="Zhang Y."/>
            <person name="Zhao W."/>
            <person name="Zhao X.D."/>
            <person name="Zheng Y.T."/>
            <person name="Zhou J.M."/>
            <person name="Zhu Y.B."/>
            <person name="Zhang G.J."/>
            <person name="Wang J."/>
            <person name="Yao Y.G."/>
        </authorList>
    </citation>
    <scope>NUCLEOTIDE SEQUENCE [LARGE SCALE GENOMIC DNA]</scope>
</reference>
<dbReference type="AlphaFoldDB" id="L8YET5"/>
<proteinExistence type="inferred from homology"/>
<sequence length="320" mass="36503">MTRRRSGPGVEEEGTPFQQAIFGRGLQMRNLEAVPCTQEAHPYDMCNPVTKDILHLAEHHRTPTGQQPSIYRSCGRDFDFNVSLDQIQRQQSGVKFSRMAMGQTSFVKSYSCHMSEEDFLANSGIVQHQITHNGERPHRSTEYVEAIHTGQGVYKCSHCLKAFSNMDTLVQHQKIHSREKLYECRECGISFSHSSYLISHQKIHSTVTHKCNDCGQFFNDNSSLFLHQRIHTGSKSYECAQCGRSFSRKFSLAQHHVTHTGAKPFECNECGKIFGRKDKLIQHQKIHSGKRPYVCGRCGKTFIRKDGLMGHLKTHNKAVF</sequence>
<dbReference type="GO" id="GO:0008270">
    <property type="term" value="F:zinc ion binding"/>
    <property type="evidence" value="ECO:0007669"/>
    <property type="project" value="UniProtKB-KW"/>
</dbReference>
<reference evidence="14" key="1">
    <citation type="submission" date="2012-07" db="EMBL/GenBank/DDBJ databases">
        <title>Genome of the Chinese tree shrew, a rising model animal genetically related to primates.</title>
        <authorList>
            <person name="Zhang G."/>
            <person name="Fan Y."/>
            <person name="Yao Y."/>
            <person name="Huang Z."/>
        </authorList>
    </citation>
    <scope>NUCLEOTIDE SEQUENCE [LARGE SCALE GENOMIC DNA]</scope>
</reference>
<evidence type="ECO:0000256" key="9">
    <source>
        <dbReference type="ARBA" id="ARBA00023163"/>
    </source>
</evidence>
<dbReference type="SMART" id="SM00355">
    <property type="entry name" value="ZnF_C2H2"/>
    <property type="match status" value="6"/>
</dbReference>
<dbReference type="FunFam" id="3.30.160.60:FF:000206">
    <property type="entry name" value="zinc finger protein 202 isoform X1"/>
    <property type="match status" value="1"/>
</dbReference>
<keyword evidence="4" id="KW-0677">Repeat</keyword>
<dbReference type="PROSITE" id="PS50157">
    <property type="entry name" value="ZINC_FINGER_C2H2_2"/>
    <property type="match status" value="7"/>
</dbReference>
<feature type="domain" description="C2H2-type" evidence="12">
    <location>
        <begin position="293"/>
        <end position="315"/>
    </location>
</feature>
<evidence type="ECO:0000256" key="2">
    <source>
        <dbReference type="ARBA" id="ARBA00006991"/>
    </source>
</evidence>
<dbReference type="GO" id="GO:0000978">
    <property type="term" value="F:RNA polymerase II cis-regulatory region sequence-specific DNA binding"/>
    <property type="evidence" value="ECO:0007669"/>
    <property type="project" value="TreeGrafter"/>
</dbReference>
<dbReference type="Proteomes" id="UP000011518">
    <property type="component" value="Unassembled WGS sequence"/>
</dbReference>
<dbReference type="FunFam" id="3.30.160.60:FF:000427">
    <property type="entry name" value="Zinc finger with KRAB and SCAN domains 7"/>
    <property type="match status" value="1"/>
</dbReference>
<evidence type="ECO:0000313" key="13">
    <source>
        <dbReference type="EMBL" id="ELV12916.1"/>
    </source>
</evidence>
<evidence type="ECO:0000256" key="1">
    <source>
        <dbReference type="ARBA" id="ARBA00004123"/>
    </source>
</evidence>
<feature type="domain" description="C2H2-type" evidence="12">
    <location>
        <begin position="154"/>
        <end position="181"/>
    </location>
</feature>
<evidence type="ECO:0000256" key="5">
    <source>
        <dbReference type="ARBA" id="ARBA00022771"/>
    </source>
</evidence>
<feature type="domain" description="C2H2-type" evidence="12">
    <location>
        <begin position="237"/>
        <end position="264"/>
    </location>
</feature>
<dbReference type="Gene3D" id="3.30.160.60">
    <property type="entry name" value="Classic Zinc Finger"/>
    <property type="match status" value="6"/>
</dbReference>
<gene>
    <name evidence="13" type="ORF">TREES_T100019928</name>
</gene>
<evidence type="ECO:0000256" key="8">
    <source>
        <dbReference type="ARBA" id="ARBA00023125"/>
    </source>
</evidence>
<keyword evidence="6" id="KW-0862">Zinc</keyword>
<keyword evidence="7" id="KW-0805">Transcription regulation</keyword>